<dbReference type="Proteomes" id="UP001596958">
    <property type="component" value="Unassembled WGS sequence"/>
</dbReference>
<evidence type="ECO:0000313" key="3">
    <source>
        <dbReference type="Proteomes" id="UP001596958"/>
    </source>
</evidence>
<dbReference type="RefSeq" id="WP_377098254.1">
    <property type="nucleotide sequence ID" value="NZ_JBHTHU010000005.1"/>
</dbReference>
<reference evidence="3" key="1">
    <citation type="journal article" date="2019" name="Int. J. Syst. Evol. Microbiol.">
        <title>The Global Catalogue of Microorganisms (GCM) 10K type strain sequencing project: providing services to taxonomists for standard genome sequencing and annotation.</title>
        <authorList>
            <consortium name="The Broad Institute Genomics Platform"/>
            <consortium name="The Broad Institute Genome Sequencing Center for Infectious Disease"/>
            <person name="Wu L."/>
            <person name="Ma J."/>
        </authorList>
    </citation>
    <scope>NUCLEOTIDE SEQUENCE [LARGE SCALE GENOMIC DNA]</scope>
    <source>
        <strain evidence="3">CCUG 63418</strain>
    </source>
</reference>
<keyword evidence="1" id="KW-0472">Membrane</keyword>
<dbReference type="InterPro" id="IPR005625">
    <property type="entry name" value="PepSY-ass_TM"/>
</dbReference>
<feature type="transmembrane region" description="Helical" evidence="1">
    <location>
        <begin position="270"/>
        <end position="291"/>
    </location>
</feature>
<dbReference type="EMBL" id="JBHTHU010000005">
    <property type="protein sequence ID" value="MFD0749677.1"/>
    <property type="molecule type" value="Genomic_DNA"/>
</dbReference>
<organism evidence="2 3">
    <name type="scientific">Mucilaginibacter calamicampi</name>
    <dbReference type="NCBI Taxonomy" id="1302352"/>
    <lineage>
        <taxon>Bacteria</taxon>
        <taxon>Pseudomonadati</taxon>
        <taxon>Bacteroidota</taxon>
        <taxon>Sphingobacteriia</taxon>
        <taxon>Sphingobacteriales</taxon>
        <taxon>Sphingobacteriaceae</taxon>
        <taxon>Mucilaginibacter</taxon>
    </lineage>
</organism>
<dbReference type="Pfam" id="PF03929">
    <property type="entry name" value="PepSY_TM"/>
    <property type="match status" value="1"/>
</dbReference>
<keyword evidence="1" id="KW-1133">Transmembrane helix</keyword>
<feature type="transmembrane region" description="Helical" evidence="1">
    <location>
        <begin position="21"/>
        <end position="39"/>
    </location>
</feature>
<gene>
    <name evidence="2" type="ORF">ACFQZS_05960</name>
</gene>
<feature type="transmembrane region" description="Helical" evidence="1">
    <location>
        <begin position="217"/>
        <end position="242"/>
    </location>
</feature>
<evidence type="ECO:0000256" key="1">
    <source>
        <dbReference type="SAM" id="Phobius"/>
    </source>
</evidence>
<evidence type="ECO:0000313" key="2">
    <source>
        <dbReference type="EMBL" id="MFD0749677.1"/>
    </source>
</evidence>
<sequence>MKKSTANNQAAKRRFYKWHRIIGLTALTPIIGWTISGLSHPLMSNWLRPAIPKEVFAPATQDKIAPAVTLQQVLAMHNIQQVRNFSLIKFNKGAYYQILDKDSVSNYYSVADGSFLPHGDKAYAEYLARYFTQDSISAIKQMTFQNTFDSHYQPINRLLPVWKVTFDRPDGMDVYVETAQSRMGTFNNNTRKFFLVLFEQMHTWNFLADIGGEQLRIIVLMVAVSSIFLAMLSGLIVYGLFWKKFKEVTQKKKNNSRDDKRIIHRYHRQLGLIMSALMLTFTVSGGFHLYITLHNYSEKSNNYQQLINVQDLKVSNLDLPIADSSILRVGLAKFNDKTYYQVLTNKKQVRYIDATNNEELQDGDAVYARYLAAYYRNFRHGGNTESGQLSNAVTVTPVKQFTNDYGFINKRLPVEQVSYDSGDDWYIETTSAKLATKVTGIDRAEGLTFIFLHKFFWMTWAGKDIRDIVSMLAALGILIVSLLGLTAFIKNK</sequence>
<protein>
    <submittedName>
        <fullName evidence="2">PepSY domain-containing protein</fullName>
    </submittedName>
</protein>
<accession>A0ABW2YTB6</accession>
<name>A0ABW2YTB6_9SPHI</name>
<keyword evidence="1" id="KW-0812">Transmembrane</keyword>
<comment type="caution">
    <text evidence="2">The sequence shown here is derived from an EMBL/GenBank/DDBJ whole genome shotgun (WGS) entry which is preliminary data.</text>
</comment>
<proteinExistence type="predicted"/>
<keyword evidence="3" id="KW-1185">Reference proteome</keyword>
<feature type="transmembrane region" description="Helical" evidence="1">
    <location>
        <begin position="468"/>
        <end position="489"/>
    </location>
</feature>